<accession>A0ACC2KI29</accession>
<organism evidence="1 2">
    <name type="scientific">Persea americana</name>
    <name type="common">Avocado</name>
    <dbReference type="NCBI Taxonomy" id="3435"/>
    <lineage>
        <taxon>Eukaryota</taxon>
        <taxon>Viridiplantae</taxon>
        <taxon>Streptophyta</taxon>
        <taxon>Embryophyta</taxon>
        <taxon>Tracheophyta</taxon>
        <taxon>Spermatophyta</taxon>
        <taxon>Magnoliopsida</taxon>
        <taxon>Magnoliidae</taxon>
        <taxon>Laurales</taxon>
        <taxon>Lauraceae</taxon>
        <taxon>Persea</taxon>
    </lineage>
</organism>
<dbReference type="Proteomes" id="UP001234297">
    <property type="component" value="Chromosome 9"/>
</dbReference>
<name>A0ACC2KI29_PERAE</name>
<reference evidence="1 2" key="1">
    <citation type="journal article" date="2022" name="Hortic Res">
        <title>A haplotype resolved chromosomal level avocado genome allows analysis of novel avocado genes.</title>
        <authorList>
            <person name="Nath O."/>
            <person name="Fletcher S.J."/>
            <person name="Hayward A."/>
            <person name="Shaw L.M."/>
            <person name="Masouleh A.K."/>
            <person name="Furtado A."/>
            <person name="Henry R.J."/>
            <person name="Mitter N."/>
        </authorList>
    </citation>
    <scope>NUCLEOTIDE SEQUENCE [LARGE SCALE GENOMIC DNA]</scope>
    <source>
        <strain evidence="2">cv. Hass</strain>
    </source>
</reference>
<dbReference type="EMBL" id="CM056817">
    <property type="protein sequence ID" value="KAJ8620657.1"/>
    <property type="molecule type" value="Genomic_DNA"/>
</dbReference>
<protein>
    <submittedName>
        <fullName evidence="1">Uncharacterized protein</fullName>
    </submittedName>
</protein>
<proteinExistence type="predicted"/>
<comment type="caution">
    <text evidence="1">The sequence shown here is derived from an EMBL/GenBank/DDBJ whole genome shotgun (WGS) entry which is preliminary data.</text>
</comment>
<evidence type="ECO:0000313" key="2">
    <source>
        <dbReference type="Proteomes" id="UP001234297"/>
    </source>
</evidence>
<gene>
    <name evidence="1" type="ORF">MRB53_029186</name>
</gene>
<sequence>MGTEILHPQHCLNQRFRSVHSISTPPSSSSSGRRTYANPNPNPRFDNKRRDSRKSPNPTIMRRGRDFRGKAVSFDVIVSGIGRLETNSDVYAGSAFSQSPSPSSLPLPTFSRKREGVAVVDDTATRDLRRLLRIG</sequence>
<evidence type="ECO:0000313" key="1">
    <source>
        <dbReference type="EMBL" id="KAJ8620657.1"/>
    </source>
</evidence>
<keyword evidence="2" id="KW-1185">Reference proteome</keyword>